<name>A0A139KYV3_9BACE</name>
<dbReference type="PATRIC" id="fig|329854.7.peg.3981"/>
<dbReference type="Proteomes" id="UP000070319">
    <property type="component" value="Unassembled WGS sequence"/>
</dbReference>
<evidence type="ECO:0000313" key="2">
    <source>
        <dbReference type="Proteomes" id="UP000070319"/>
    </source>
</evidence>
<evidence type="ECO:0000313" key="1">
    <source>
        <dbReference type="EMBL" id="KXT44373.1"/>
    </source>
</evidence>
<comment type="caution">
    <text evidence="1">The sequence shown here is derived from an EMBL/GenBank/DDBJ whole genome shotgun (WGS) entry which is preliminary data.</text>
</comment>
<reference evidence="1 2" key="1">
    <citation type="submission" date="2016-02" db="EMBL/GenBank/DDBJ databases">
        <authorList>
            <person name="Wen L."/>
            <person name="He K."/>
            <person name="Yang H."/>
        </authorList>
    </citation>
    <scope>NUCLEOTIDE SEQUENCE [LARGE SCALE GENOMIC DNA]</scope>
    <source>
        <strain evidence="1 2">KLE1704</strain>
    </source>
</reference>
<protein>
    <submittedName>
        <fullName evidence="1">Uncharacterized protein</fullName>
    </submittedName>
</protein>
<organism evidence="1">
    <name type="scientific">Bacteroides intestinalis</name>
    <dbReference type="NCBI Taxonomy" id="329854"/>
    <lineage>
        <taxon>Bacteria</taxon>
        <taxon>Pseudomonadati</taxon>
        <taxon>Bacteroidota</taxon>
        <taxon>Bacteroidia</taxon>
        <taxon>Bacteroidales</taxon>
        <taxon>Bacteroidaceae</taxon>
        <taxon>Bacteroides</taxon>
    </lineage>
</organism>
<proteinExistence type="predicted"/>
<dbReference type="EMBL" id="LTDF01000150">
    <property type="protein sequence ID" value="KXT44373.1"/>
    <property type="molecule type" value="Genomic_DNA"/>
</dbReference>
<sequence>MLNIDFNFLKINKIKSTSYRSLTEEVLHTKTKLDLTKLFYWGKFHNFLYLFDAKVKKHFLICNRKLCFVDRFGYFIDK</sequence>
<accession>A0A139KYV3</accession>
<dbReference type="AlphaFoldDB" id="A0A139KYV3"/>
<gene>
    <name evidence="1" type="ORF">HMPREF2531_03912</name>
</gene>